<dbReference type="Proteomes" id="UP000574390">
    <property type="component" value="Unassembled WGS sequence"/>
</dbReference>
<organism evidence="3 4">
    <name type="scientific">Perkinsus olseni</name>
    <name type="common">Perkinsus atlanticus</name>
    <dbReference type="NCBI Taxonomy" id="32597"/>
    <lineage>
        <taxon>Eukaryota</taxon>
        <taxon>Sar</taxon>
        <taxon>Alveolata</taxon>
        <taxon>Perkinsozoa</taxon>
        <taxon>Perkinsea</taxon>
        <taxon>Perkinsida</taxon>
        <taxon>Perkinsidae</taxon>
        <taxon>Perkinsus</taxon>
    </lineage>
</organism>
<keyword evidence="1" id="KW-0812">Transmembrane</keyword>
<dbReference type="EMBL" id="JABANM010025523">
    <property type="protein sequence ID" value="KAF4714462.1"/>
    <property type="molecule type" value="Genomic_DNA"/>
</dbReference>
<dbReference type="SUPFAM" id="SSF53474">
    <property type="entry name" value="alpha/beta-Hydrolases"/>
    <property type="match status" value="1"/>
</dbReference>
<reference evidence="3 4" key="1">
    <citation type="submission" date="2020-04" db="EMBL/GenBank/DDBJ databases">
        <title>Perkinsus olseni comparative genomics.</title>
        <authorList>
            <person name="Bogema D.R."/>
        </authorList>
    </citation>
    <scope>NUCLEOTIDE SEQUENCE [LARGE SCALE GENOMIC DNA]</scope>
    <source>
        <strain evidence="3">ATCC PRA-205</strain>
    </source>
</reference>
<evidence type="ECO:0000313" key="4">
    <source>
        <dbReference type="Proteomes" id="UP000574390"/>
    </source>
</evidence>
<feature type="transmembrane region" description="Helical" evidence="1">
    <location>
        <begin position="20"/>
        <end position="39"/>
    </location>
</feature>
<dbReference type="AlphaFoldDB" id="A0A7J6R237"/>
<keyword evidence="1" id="KW-1133">Transmembrane helix</keyword>
<dbReference type="PANTHER" id="PTHR12277">
    <property type="entry name" value="ALPHA/BETA HYDROLASE DOMAIN-CONTAINING PROTEIN"/>
    <property type="match status" value="1"/>
</dbReference>
<name>A0A7J6R237_PEROL</name>
<protein>
    <recommendedName>
        <fullName evidence="2">AB hydrolase-1 domain-containing protein</fullName>
    </recommendedName>
</protein>
<evidence type="ECO:0000256" key="1">
    <source>
        <dbReference type="SAM" id="Phobius"/>
    </source>
</evidence>
<feature type="non-terminal residue" evidence="3">
    <location>
        <position position="1"/>
    </location>
</feature>
<dbReference type="InterPro" id="IPR029058">
    <property type="entry name" value="AB_hydrolase_fold"/>
</dbReference>
<accession>A0A7J6R237</accession>
<keyword evidence="1" id="KW-0472">Membrane</keyword>
<dbReference type="InterPro" id="IPR000073">
    <property type="entry name" value="AB_hydrolase_1"/>
</dbReference>
<evidence type="ECO:0000313" key="3">
    <source>
        <dbReference type="EMBL" id="KAF4714462.1"/>
    </source>
</evidence>
<proteinExistence type="predicted"/>
<comment type="caution">
    <text evidence="3">The sequence shown here is derived from an EMBL/GenBank/DDBJ whole genome shotgun (WGS) entry which is preliminary data.</text>
</comment>
<dbReference type="Pfam" id="PF00561">
    <property type="entry name" value="Abhydrolase_1"/>
    <property type="match status" value="1"/>
</dbReference>
<feature type="domain" description="AB hydrolase-1" evidence="2">
    <location>
        <begin position="131"/>
        <end position="213"/>
    </location>
</feature>
<evidence type="ECO:0000259" key="2">
    <source>
        <dbReference type="Pfam" id="PF00561"/>
    </source>
</evidence>
<dbReference type="Gene3D" id="3.40.50.1820">
    <property type="entry name" value="alpha/beta hydrolase"/>
    <property type="match status" value="1"/>
</dbReference>
<gene>
    <name evidence="3" type="ORF">FOZ62_008010</name>
</gene>
<dbReference type="PANTHER" id="PTHR12277:SF81">
    <property type="entry name" value="PROTEIN ABHD13"/>
    <property type="match status" value="1"/>
</dbReference>
<sequence>METVPTVCMDGSPGRGWKRMLLWGSLASISAILLIRQQLLPRVLYYRRRYSEQAEYYKVISTRFAAYHEVPYSITWRGEEYAQVAYIIPSVANRPPSGALWLLLGGNAMLAKDWLPFVHSVRHSDLTGELDRATFLLVDYPGYGESQGPSPNPDSINAVVHAAVEALLTRQPHELDSIHTLGHSLGGAVALRFAREGIAKDYLRVRSVITSSTFTSIAAMIRSIVGLPLPLSKLLASHEWSSMGNMIRIKEAGVEVAMVHGLHDEIVPYSHGEEFSKVSDVVLFTHPTAVHNDILNLW</sequence>